<feature type="region of interest" description="Disordered" evidence="2">
    <location>
        <begin position="680"/>
        <end position="707"/>
    </location>
</feature>
<feature type="region of interest" description="Disordered" evidence="2">
    <location>
        <begin position="74"/>
        <end position="116"/>
    </location>
</feature>
<evidence type="ECO:0000256" key="2">
    <source>
        <dbReference type="SAM" id="MobiDB-lite"/>
    </source>
</evidence>
<evidence type="ECO:0000256" key="3">
    <source>
        <dbReference type="SAM" id="SignalP"/>
    </source>
</evidence>
<feature type="compositionally biased region" description="Pro residues" evidence="2">
    <location>
        <begin position="194"/>
        <end position="204"/>
    </location>
</feature>
<dbReference type="OrthoDB" id="21085at2759"/>
<feature type="compositionally biased region" description="Low complexity" evidence="2">
    <location>
        <begin position="309"/>
        <end position="318"/>
    </location>
</feature>
<dbReference type="InterPro" id="IPR036860">
    <property type="entry name" value="SH2_dom_sf"/>
</dbReference>
<dbReference type="InterPro" id="IPR000980">
    <property type="entry name" value="SH2"/>
</dbReference>
<dbReference type="EMBL" id="KZ309000">
    <property type="protein sequence ID" value="KAG8236225.1"/>
    <property type="molecule type" value="Genomic_DNA"/>
</dbReference>
<name>A0A8K0P527_LADFU</name>
<dbReference type="SUPFAM" id="SSF55550">
    <property type="entry name" value="SH2 domain"/>
    <property type="match status" value="1"/>
</dbReference>
<feature type="region of interest" description="Disordered" evidence="2">
    <location>
        <begin position="283"/>
        <end position="333"/>
    </location>
</feature>
<dbReference type="Pfam" id="PF00017">
    <property type="entry name" value="SH2"/>
    <property type="match status" value="1"/>
</dbReference>
<dbReference type="AlphaFoldDB" id="A0A8K0P527"/>
<comment type="caution">
    <text evidence="5">The sequence shown here is derived from an EMBL/GenBank/DDBJ whole genome shotgun (WGS) entry which is preliminary data.</text>
</comment>
<reference evidence="5" key="2">
    <citation type="submission" date="2017-10" db="EMBL/GenBank/DDBJ databases">
        <title>Ladona fulva Genome sequencing and assembly.</title>
        <authorList>
            <person name="Murali S."/>
            <person name="Richards S."/>
            <person name="Bandaranaike D."/>
            <person name="Bellair M."/>
            <person name="Blankenburg K."/>
            <person name="Chao H."/>
            <person name="Dinh H."/>
            <person name="Doddapaneni H."/>
            <person name="Dugan-Rocha S."/>
            <person name="Elkadiri S."/>
            <person name="Gnanaolivu R."/>
            <person name="Hernandez B."/>
            <person name="Skinner E."/>
            <person name="Javaid M."/>
            <person name="Lee S."/>
            <person name="Li M."/>
            <person name="Ming W."/>
            <person name="Munidasa M."/>
            <person name="Muniz J."/>
            <person name="Nguyen L."/>
            <person name="Hughes D."/>
            <person name="Osuji N."/>
            <person name="Pu L.-L."/>
            <person name="Puazo M."/>
            <person name="Qu C."/>
            <person name="Quiroz J."/>
            <person name="Raj R."/>
            <person name="Weissenberger G."/>
            <person name="Xin Y."/>
            <person name="Zou X."/>
            <person name="Han Y."/>
            <person name="Worley K."/>
            <person name="Muzny D."/>
            <person name="Gibbs R."/>
        </authorList>
    </citation>
    <scope>NUCLEOTIDE SEQUENCE</scope>
    <source>
        <strain evidence="5">Sampled in the wild</strain>
    </source>
</reference>
<feature type="compositionally biased region" description="Basic and acidic residues" evidence="2">
    <location>
        <begin position="81"/>
        <end position="93"/>
    </location>
</feature>
<feature type="region of interest" description="Disordered" evidence="2">
    <location>
        <begin position="374"/>
        <end position="461"/>
    </location>
</feature>
<accession>A0A8K0P527</accession>
<sequence>MSFRIMFVWRAILVLSVAAKKYDLPEEIMTHAETFQREIKERSPKSCAYSVNRREGKETISRLHALRTQTGQCSGLSNAGLREHGFKGSSRRDEEDDEENELEDDEDEEEEEEETACDIGLMERLIRSHPVWFLPGIQRAGAVHLLQGKEEGNFVVRQSSQPDTMAISVRLPQGKGPYIEHYLVQAVPASTPSPTTPSCPPPPHGSCGGQQALQSPPPQQLSLESSDNRFDSIPALIAHYSQCCDELPVQLTLPRAIREARNRQQLSSLALLGQEFWRYPMANPRPERGAGGGSGILDTAVADGLTPPSSHHSSLSSFGSGGNHSGSMQGNCVNGNSTAGGVTSKTASSPDSCDVNMGNNNIVLNLSPLSGEGPTLSSFRGTSASSTLSHPPATSSATTPSSSNPSPPRGPRPTPPNTLNIVPAASPSTNNAVATPPGARVTSPSSIGSGKALSPPPPPPRWAKPAFAAAAAAAAALSGQNFTVTTTVTFSVNQLNGALVNYDPDNVNSPPAPAHVEVQLTPPTTAQQQNQHQQQRDPGVVSPVQITPTGEGVRGKGNAAARREKRMAAARAKESRHYRESDILDSPTVYYRSSMADKVSDYEDIWGPSPRETTPPVDRLIGAGKATTPELLTFKPRQGGILSGGDAHGMDDGPMVASTPGRPPDLLERLNAAASMASLNRLGSPLSPPPPTTPDQTDISPPKHGSPFYAEPADAILGRGTTSPAQEAAAIVAATAAVPRRRQRRGVGESGGPARQQLQQRLASHRHSDPTMLNWTAGVGAPRRVVGGGTALERIDSNDELRAVEGAEAERMQLHAHLHRLHSPPRPQQPSAPQPQLSSSVDNLNLLRSSRGPPVRTGKPVQPPRIGGANVGGQRAKVQAQKVQNAGREGRRRNKGGLFHDTSWAVDSSWEFIGNGEEAEDEDEELEGPSDGDMCEAEEITSGAEDNGVTSPTERRFPCLQDGDLQTPDDDGDAEGRRLTVHHLIVKKLPHLYSLLFESEGRAGSAPHGMSSIGTGGAATDGGMVGSRISAYDNVEGRGIETCTNGTMNRGQHHLSAASQVSDEDTQTVFSEPWDSSRWEGLLNGSGRGQEGGGDDAALQAEAEKAVSSFLSDAESLVHLSAGQPLISDAEDETMVSGAASGYEYSSPGGGGCFGRARKPGLRGRLTDSLI</sequence>
<feature type="domain" description="SH2" evidence="4">
    <location>
        <begin position="132"/>
        <end position="255"/>
    </location>
</feature>
<feature type="compositionally biased region" description="Acidic residues" evidence="2">
    <location>
        <begin position="917"/>
        <end position="935"/>
    </location>
</feature>
<feature type="compositionally biased region" description="Low complexity" evidence="2">
    <location>
        <begin position="382"/>
        <end position="404"/>
    </location>
</feature>
<feature type="region of interest" description="Disordered" evidence="2">
    <location>
        <begin position="189"/>
        <end position="225"/>
    </location>
</feature>
<keyword evidence="6" id="KW-1185">Reference proteome</keyword>
<dbReference type="Gene3D" id="3.30.505.10">
    <property type="entry name" value="SH2 domain"/>
    <property type="match status" value="1"/>
</dbReference>
<feature type="region of interest" description="Disordered" evidence="2">
    <location>
        <begin position="525"/>
        <end position="564"/>
    </location>
</feature>
<feature type="region of interest" description="Disordered" evidence="2">
    <location>
        <begin position="942"/>
        <end position="974"/>
    </location>
</feature>
<organism evidence="5 6">
    <name type="scientific">Ladona fulva</name>
    <name type="common">Scarce chaser dragonfly</name>
    <name type="synonym">Libellula fulva</name>
    <dbReference type="NCBI Taxonomy" id="123851"/>
    <lineage>
        <taxon>Eukaryota</taxon>
        <taxon>Metazoa</taxon>
        <taxon>Ecdysozoa</taxon>
        <taxon>Arthropoda</taxon>
        <taxon>Hexapoda</taxon>
        <taxon>Insecta</taxon>
        <taxon>Pterygota</taxon>
        <taxon>Palaeoptera</taxon>
        <taxon>Odonata</taxon>
        <taxon>Epiprocta</taxon>
        <taxon>Anisoptera</taxon>
        <taxon>Libelluloidea</taxon>
        <taxon>Libellulidae</taxon>
        <taxon>Ladona</taxon>
    </lineage>
</organism>
<gene>
    <name evidence="5" type="ORF">J437_LFUL016623</name>
</gene>
<proteinExistence type="predicted"/>
<feature type="compositionally biased region" description="Low complexity" evidence="2">
    <location>
        <begin position="210"/>
        <end position="225"/>
    </location>
</feature>
<feature type="chain" id="PRO_5035445885" description="SH2 domain-containing protein" evidence="3">
    <location>
        <begin position="20"/>
        <end position="1171"/>
    </location>
</feature>
<feature type="region of interest" description="Disordered" evidence="2">
    <location>
        <begin position="643"/>
        <end position="664"/>
    </location>
</feature>
<feature type="region of interest" description="Disordered" evidence="2">
    <location>
        <begin position="916"/>
        <end position="935"/>
    </location>
</feature>
<evidence type="ECO:0000256" key="1">
    <source>
        <dbReference type="PROSITE-ProRule" id="PRU00191"/>
    </source>
</evidence>
<dbReference type="SMART" id="SM00252">
    <property type="entry name" value="SH2"/>
    <property type="match status" value="1"/>
</dbReference>
<keyword evidence="1" id="KW-0727">SH2 domain</keyword>
<dbReference type="PROSITE" id="PS50001">
    <property type="entry name" value="SH2"/>
    <property type="match status" value="1"/>
</dbReference>
<dbReference type="Proteomes" id="UP000792457">
    <property type="component" value="Unassembled WGS sequence"/>
</dbReference>
<feature type="compositionally biased region" description="Pro residues" evidence="2">
    <location>
        <begin position="405"/>
        <end position="416"/>
    </location>
</feature>
<evidence type="ECO:0000313" key="6">
    <source>
        <dbReference type="Proteomes" id="UP000792457"/>
    </source>
</evidence>
<reference evidence="5" key="1">
    <citation type="submission" date="2013-04" db="EMBL/GenBank/DDBJ databases">
        <authorList>
            <person name="Qu J."/>
            <person name="Murali S.C."/>
            <person name="Bandaranaike D."/>
            <person name="Bellair M."/>
            <person name="Blankenburg K."/>
            <person name="Chao H."/>
            <person name="Dinh H."/>
            <person name="Doddapaneni H."/>
            <person name="Downs B."/>
            <person name="Dugan-Rocha S."/>
            <person name="Elkadiri S."/>
            <person name="Gnanaolivu R.D."/>
            <person name="Hernandez B."/>
            <person name="Javaid M."/>
            <person name="Jayaseelan J.C."/>
            <person name="Lee S."/>
            <person name="Li M."/>
            <person name="Ming W."/>
            <person name="Munidasa M."/>
            <person name="Muniz J."/>
            <person name="Nguyen L."/>
            <person name="Ongeri F."/>
            <person name="Osuji N."/>
            <person name="Pu L.-L."/>
            <person name="Puazo M."/>
            <person name="Qu C."/>
            <person name="Quiroz J."/>
            <person name="Raj R."/>
            <person name="Weissenberger G."/>
            <person name="Xin Y."/>
            <person name="Zou X."/>
            <person name="Han Y."/>
            <person name="Richards S."/>
            <person name="Worley K."/>
            <person name="Muzny D."/>
            <person name="Gibbs R."/>
        </authorList>
    </citation>
    <scope>NUCLEOTIDE SEQUENCE</scope>
    <source>
        <strain evidence="5">Sampled in the wild</strain>
    </source>
</reference>
<feature type="compositionally biased region" description="Acidic residues" evidence="2">
    <location>
        <begin position="94"/>
        <end position="116"/>
    </location>
</feature>
<evidence type="ECO:0000259" key="4">
    <source>
        <dbReference type="PROSITE" id="PS50001"/>
    </source>
</evidence>
<feature type="region of interest" description="Disordered" evidence="2">
    <location>
        <begin position="845"/>
        <end position="900"/>
    </location>
</feature>
<dbReference type="CDD" id="cd00173">
    <property type="entry name" value="SH2"/>
    <property type="match status" value="1"/>
</dbReference>
<protein>
    <recommendedName>
        <fullName evidence="4">SH2 domain-containing protein</fullName>
    </recommendedName>
</protein>
<feature type="signal peptide" evidence="3">
    <location>
        <begin position="1"/>
        <end position="19"/>
    </location>
</feature>
<feature type="region of interest" description="Disordered" evidence="2">
    <location>
        <begin position="1057"/>
        <end position="1097"/>
    </location>
</feature>
<evidence type="ECO:0000313" key="5">
    <source>
        <dbReference type="EMBL" id="KAG8236225.1"/>
    </source>
</evidence>
<keyword evidence="3" id="KW-0732">Signal</keyword>